<evidence type="ECO:0000313" key="5">
    <source>
        <dbReference type="EMBL" id="PIM79746.1"/>
    </source>
</evidence>
<gene>
    <name evidence="5" type="ORF">CTM71_04750</name>
    <name evidence="3" type="ORF">CTM72_06130</name>
    <name evidence="4" type="ORF">CTM98_00725</name>
</gene>
<dbReference type="EMBL" id="PEQY01000001">
    <property type="protein sequence ID" value="PIM79746.1"/>
    <property type="molecule type" value="Genomic_DNA"/>
</dbReference>
<evidence type="ECO:0000313" key="8">
    <source>
        <dbReference type="Proteomes" id="UP000230781"/>
    </source>
</evidence>
<dbReference type="EMBL" id="CP024699">
    <property type="protein sequence ID" value="ATV59349.1"/>
    <property type="molecule type" value="Genomic_DNA"/>
</dbReference>
<dbReference type="PANTHER" id="PTHR42928:SF5">
    <property type="entry name" value="BLR1237 PROTEIN"/>
    <property type="match status" value="1"/>
</dbReference>
<reference evidence="3 7" key="2">
    <citation type="submission" date="2017-11" db="EMBL/GenBank/DDBJ databases">
        <title>Genome sequencing of Fusobacterium periodonticum KCOM 1261.</title>
        <authorList>
            <person name="Kook J.-K."/>
            <person name="Park S.-N."/>
            <person name="Lim Y.K."/>
        </authorList>
    </citation>
    <scope>NUCLEOTIDE SEQUENCE [LARGE SCALE GENOMIC DNA]</scope>
    <source>
        <strain evidence="3 7">KCOM 1261</strain>
    </source>
</reference>
<dbReference type="Pfam" id="PF03401">
    <property type="entry name" value="TctC"/>
    <property type="match status" value="1"/>
</dbReference>
<reference evidence="5 6" key="1">
    <citation type="submission" date="2017-11" db="EMBL/GenBank/DDBJ databases">
        <title>Genome sequencing of Fusobacterium periodonticum KCOM 1259.</title>
        <authorList>
            <person name="Kook J.-K."/>
            <person name="Park S.-N."/>
            <person name="Lim Y.K."/>
        </authorList>
    </citation>
    <scope>NUCLEOTIDE SEQUENCE [LARGE SCALE GENOMIC DNA]</scope>
    <source>
        <strain evidence="5 6">KCOM 1259</strain>
    </source>
</reference>
<feature type="chain" id="PRO_5014288608" evidence="2">
    <location>
        <begin position="20"/>
        <end position="326"/>
    </location>
</feature>
<dbReference type="Gene3D" id="3.40.190.10">
    <property type="entry name" value="Periplasmic binding protein-like II"/>
    <property type="match status" value="1"/>
</dbReference>
<dbReference type="PIRSF" id="PIRSF017082">
    <property type="entry name" value="YflP"/>
    <property type="match status" value="1"/>
</dbReference>
<dbReference type="InterPro" id="IPR005064">
    <property type="entry name" value="BUG"/>
</dbReference>
<evidence type="ECO:0000313" key="3">
    <source>
        <dbReference type="EMBL" id="ATV59349.1"/>
    </source>
</evidence>
<feature type="signal peptide" evidence="2">
    <location>
        <begin position="1"/>
        <end position="19"/>
    </location>
</feature>
<keyword evidence="2" id="KW-0732">Signal</keyword>
<dbReference type="GeneID" id="93327756"/>
<reference evidence="4 8" key="3">
    <citation type="submission" date="2017-11" db="EMBL/GenBank/DDBJ databases">
        <title>Genome sequencing of Fusobacterium periodonticum KCOM 2555.</title>
        <authorList>
            <person name="Kook J.-K."/>
            <person name="Park S.-N."/>
            <person name="Lim Y.K."/>
        </authorList>
    </citation>
    <scope>NUCLEOTIDE SEQUENCE [LARGE SCALE GENOMIC DNA]</scope>
    <source>
        <strain evidence="4 8">KCOM 2555</strain>
    </source>
</reference>
<proteinExistence type="inferred from homology"/>
<dbReference type="Proteomes" id="UP000230056">
    <property type="component" value="Chromosome"/>
</dbReference>
<dbReference type="SUPFAM" id="SSF53850">
    <property type="entry name" value="Periplasmic binding protein-like II"/>
    <property type="match status" value="1"/>
</dbReference>
<dbReference type="Proteomes" id="UP000229011">
    <property type="component" value="Unassembled WGS sequence"/>
</dbReference>
<name>A0A2G9EFP5_9FUSO</name>
<evidence type="ECO:0000256" key="2">
    <source>
        <dbReference type="SAM" id="SignalP"/>
    </source>
</evidence>
<dbReference type="PANTHER" id="PTHR42928">
    <property type="entry name" value="TRICARBOXYLATE-BINDING PROTEIN"/>
    <property type="match status" value="1"/>
</dbReference>
<evidence type="ECO:0000313" key="4">
    <source>
        <dbReference type="EMBL" id="ATV69327.1"/>
    </source>
</evidence>
<dbReference type="AlphaFoldDB" id="A0A2G9EFP5"/>
<dbReference type="RefSeq" id="WP_099958442.1">
    <property type="nucleotide sequence ID" value="NZ_CP024699.1"/>
</dbReference>
<evidence type="ECO:0000313" key="6">
    <source>
        <dbReference type="Proteomes" id="UP000229011"/>
    </source>
</evidence>
<dbReference type="CDD" id="cd07012">
    <property type="entry name" value="PBP2_Bug_TTT"/>
    <property type="match status" value="1"/>
</dbReference>
<organism evidence="5 6">
    <name type="scientific">Fusobacterium pseudoperiodonticum</name>
    <dbReference type="NCBI Taxonomy" id="2663009"/>
    <lineage>
        <taxon>Bacteria</taxon>
        <taxon>Fusobacteriati</taxon>
        <taxon>Fusobacteriota</taxon>
        <taxon>Fusobacteriia</taxon>
        <taxon>Fusobacteriales</taxon>
        <taxon>Fusobacteriaceae</taxon>
        <taxon>Fusobacterium</taxon>
    </lineage>
</organism>
<evidence type="ECO:0000256" key="1">
    <source>
        <dbReference type="ARBA" id="ARBA00006987"/>
    </source>
</evidence>
<dbReference type="EMBL" id="CP024704">
    <property type="protein sequence ID" value="ATV69327.1"/>
    <property type="molecule type" value="Genomic_DNA"/>
</dbReference>
<protein>
    <submittedName>
        <fullName evidence="5">Recombinase RecA</fullName>
    </submittedName>
</protein>
<dbReference type="InterPro" id="IPR042100">
    <property type="entry name" value="Bug_dom1"/>
</dbReference>
<evidence type="ECO:0000313" key="7">
    <source>
        <dbReference type="Proteomes" id="UP000230056"/>
    </source>
</evidence>
<dbReference type="PROSITE" id="PS51257">
    <property type="entry name" value="PROKAR_LIPOPROTEIN"/>
    <property type="match status" value="1"/>
</dbReference>
<accession>A0A2G9EFP5</accession>
<dbReference type="Gene3D" id="3.40.190.150">
    <property type="entry name" value="Bordetella uptake gene, domain 1"/>
    <property type="match status" value="1"/>
</dbReference>
<dbReference type="Proteomes" id="UP000230781">
    <property type="component" value="Chromosome"/>
</dbReference>
<sequence length="326" mass="34926">MKKKFLAVLTLLLSLLLVACGGEKKAAEANPDAYPEKPVNVIIAYKAGGGTDVGARILMAEAQKNFPQTFVIVNKPGADGEIGYTELAKAAPDGYTIGFINLPTFVSLPHERQTKYKIDDVEPIMNHVYDPGVLVVKADSPFNTLADFVEYAKAHPDELTISNNGAGASNHIGAAHFAKEAGIQVTHVPFGGSTDMISALRGGHVNATVAKISEVASLVKSGELRLLASFTDKRLEGFEDVPTLTESGYPVIFGSARAIVAPKGTPKEIIQKLHDVLKAALESPDNIEKSKNASLPLLYMSPEELAQYIKDQETYIIETVPTLGIK</sequence>
<comment type="similarity">
    <text evidence="1">Belongs to the UPF0065 (bug) family.</text>
</comment>